<comment type="subcellular location">
    <subcellularLocation>
        <location evidence="1">Nucleus</location>
    </subcellularLocation>
</comment>
<evidence type="ECO:0000259" key="5">
    <source>
        <dbReference type="Pfam" id="PF05678"/>
    </source>
</evidence>
<keyword evidence="2" id="KW-0597">Phosphoprotein</keyword>
<evidence type="ECO:0000256" key="4">
    <source>
        <dbReference type="SAM" id="MobiDB-lite"/>
    </source>
</evidence>
<dbReference type="InterPro" id="IPR008889">
    <property type="entry name" value="VQ"/>
</dbReference>
<evidence type="ECO:0000313" key="7">
    <source>
        <dbReference type="Proteomes" id="UP000825935"/>
    </source>
</evidence>
<feature type="region of interest" description="Disordered" evidence="4">
    <location>
        <begin position="66"/>
        <end position="93"/>
    </location>
</feature>
<feature type="region of interest" description="Disordered" evidence="4">
    <location>
        <begin position="406"/>
        <end position="462"/>
    </location>
</feature>
<dbReference type="GO" id="GO:0005634">
    <property type="term" value="C:nucleus"/>
    <property type="evidence" value="ECO:0007669"/>
    <property type="project" value="UniProtKB-SubCell"/>
</dbReference>
<evidence type="ECO:0000256" key="3">
    <source>
        <dbReference type="ARBA" id="ARBA00023242"/>
    </source>
</evidence>
<evidence type="ECO:0000256" key="1">
    <source>
        <dbReference type="ARBA" id="ARBA00004123"/>
    </source>
</evidence>
<reference evidence="6" key="1">
    <citation type="submission" date="2021-08" db="EMBL/GenBank/DDBJ databases">
        <title>WGS assembly of Ceratopteris richardii.</title>
        <authorList>
            <person name="Marchant D.B."/>
            <person name="Chen G."/>
            <person name="Jenkins J."/>
            <person name="Shu S."/>
            <person name="Leebens-Mack J."/>
            <person name="Grimwood J."/>
            <person name="Schmutz J."/>
            <person name="Soltis P."/>
            <person name="Soltis D."/>
            <person name="Chen Z.-H."/>
        </authorList>
    </citation>
    <scope>NUCLEOTIDE SEQUENCE</scope>
    <source>
        <strain evidence="6">Whitten #5841</strain>
        <tissue evidence="6">Leaf</tissue>
    </source>
</reference>
<feature type="compositionally biased region" description="Low complexity" evidence="4">
    <location>
        <begin position="427"/>
        <end position="439"/>
    </location>
</feature>
<feature type="compositionally biased region" description="Polar residues" evidence="4">
    <location>
        <begin position="409"/>
        <end position="419"/>
    </location>
</feature>
<dbReference type="InterPro" id="IPR039611">
    <property type="entry name" value="VQ_4/11/13/19/31/33"/>
</dbReference>
<dbReference type="PANTHER" id="PTHR33402">
    <property type="entry name" value="VQ MOTIF-CONTAINING PROTEIN 11-LIKE"/>
    <property type="match status" value="1"/>
</dbReference>
<accession>A0A8T2UTE5</accession>
<proteinExistence type="predicted"/>
<organism evidence="6 7">
    <name type="scientific">Ceratopteris richardii</name>
    <name type="common">Triangle waterfern</name>
    <dbReference type="NCBI Taxonomy" id="49495"/>
    <lineage>
        <taxon>Eukaryota</taxon>
        <taxon>Viridiplantae</taxon>
        <taxon>Streptophyta</taxon>
        <taxon>Embryophyta</taxon>
        <taxon>Tracheophyta</taxon>
        <taxon>Polypodiopsida</taxon>
        <taxon>Polypodiidae</taxon>
        <taxon>Polypodiales</taxon>
        <taxon>Pteridineae</taxon>
        <taxon>Pteridaceae</taxon>
        <taxon>Parkerioideae</taxon>
        <taxon>Ceratopteris</taxon>
    </lineage>
</organism>
<feature type="compositionally biased region" description="Pro residues" evidence="4">
    <location>
        <begin position="81"/>
        <end position="93"/>
    </location>
</feature>
<name>A0A8T2UTE5_CERRI</name>
<dbReference type="EMBL" id="CM035410">
    <property type="protein sequence ID" value="KAH7436875.1"/>
    <property type="molecule type" value="Genomic_DNA"/>
</dbReference>
<keyword evidence="7" id="KW-1185">Reference proteome</keyword>
<feature type="compositionally biased region" description="Low complexity" evidence="4">
    <location>
        <begin position="147"/>
        <end position="166"/>
    </location>
</feature>
<protein>
    <recommendedName>
        <fullName evidence="5">VQ domain-containing protein</fullName>
    </recommendedName>
</protein>
<feature type="region of interest" description="Disordered" evidence="4">
    <location>
        <begin position="147"/>
        <end position="167"/>
    </location>
</feature>
<feature type="domain" description="VQ" evidence="5">
    <location>
        <begin position="235"/>
        <end position="258"/>
    </location>
</feature>
<comment type="caution">
    <text evidence="6">The sequence shown here is derived from an EMBL/GenBank/DDBJ whole genome shotgun (WGS) entry which is preliminary data.</text>
</comment>
<dbReference type="Proteomes" id="UP000825935">
    <property type="component" value="Chromosome 5"/>
</dbReference>
<gene>
    <name evidence="6" type="ORF">KP509_05G039800</name>
</gene>
<keyword evidence="3" id="KW-0539">Nucleus</keyword>
<sequence length="462" mass="48526">MTMERSPAGPRIYVPVNMPDQGTQPTYAVLEFVGFSSPAPSSNAHLLHSSTSPTSVPPAMLYLPSTVPSTSRASPSSSFLPLPPNSPQPLPPPQAAVIPTVTTPQLHPIPRFLSENSTLLLPCSSSHNPQTRHQLVTARYELMNVASPPSSPSCNPAPSCASSSASRESFNEKTLHASIPPPFDNGSSMETAGAICIAASKPVVALSNSPADACPKKEDGLIQTQVSVSQSDRETVVHTHSSNFRDVVRQLTGASSNDRDLLPVTLPTRLANRMHNASIVQNPGGGAEAAPAAVGGTPMAVTGGLNGGTTREQLGLRRAPMKLHERRKSSMKNLEKVTTEFSFHGGGGVLGVAPESSPIANRSPVTPLASDFERFCSASTPTSQGSSGISSPICVMTSGALDADEVSRTAEQGNQTETSGRFFLQQRPSPTTRLPLSPLEKGPKPILLSLFPESPACSPRER</sequence>
<dbReference type="PANTHER" id="PTHR33402:SF19">
    <property type="entry name" value="VQ MOTIF-CONTAINING PROTEIN 11"/>
    <property type="match status" value="1"/>
</dbReference>
<feature type="compositionally biased region" description="Low complexity" evidence="4">
    <location>
        <begin position="66"/>
        <end position="80"/>
    </location>
</feature>
<evidence type="ECO:0000313" key="6">
    <source>
        <dbReference type="EMBL" id="KAH7436875.1"/>
    </source>
</evidence>
<evidence type="ECO:0000256" key="2">
    <source>
        <dbReference type="ARBA" id="ARBA00022553"/>
    </source>
</evidence>
<dbReference type="AlphaFoldDB" id="A0A8T2UTE5"/>
<dbReference type="Pfam" id="PF05678">
    <property type="entry name" value="VQ"/>
    <property type="match status" value="1"/>
</dbReference>